<protein>
    <submittedName>
        <fullName evidence="3">Bifunctional inhibitor/plant lipid transfer protein/seed storage helical domain</fullName>
    </submittedName>
</protein>
<dbReference type="AlphaFoldDB" id="A0AAN8VGA1"/>
<reference evidence="3 4" key="1">
    <citation type="submission" date="2023-12" db="EMBL/GenBank/DDBJ databases">
        <title>A high-quality genome assembly for Dillenia turbinata (Dilleniales).</title>
        <authorList>
            <person name="Chanderbali A."/>
        </authorList>
    </citation>
    <scope>NUCLEOTIDE SEQUENCE [LARGE SCALE GENOMIC DNA]</scope>
    <source>
        <strain evidence="3">LSX21</strain>
        <tissue evidence="3">Leaf</tissue>
    </source>
</reference>
<name>A0AAN8VGA1_9MAGN</name>
<feature type="domain" description="Bifunctional inhibitor/plant lipid transfer protein/seed storage helical" evidence="2">
    <location>
        <begin position="21"/>
        <end position="106"/>
    </location>
</feature>
<dbReference type="InterPro" id="IPR044741">
    <property type="entry name" value="NsLTP-like"/>
</dbReference>
<feature type="chain" id="PRO_5042930689" evidence="1">
    <location>
        <begin position="30"/>
        <end position="123"/>
    </location>
</feature>
<sequence length="123" mass="12990">MGMVNFQFLILAIFTLAGILISIPKTVYGEDCTGDMEGLVKQCATYVQKTGPKEKPSPACCTVVKKVNVSCVCKSVTKAVEEAVSMAKVVYVAQCCGRPLSHGMKCGSYTVPSIAAGANHLQP</sequence>
<evidence type="ECO:0000259" key="2">
    <source>
        <dbReference type="Pfam" id="PF14368"/>
    </source>
</evidence>
<dbReference type="EMBL" id="JBAMMX010000013">
    <property type="protein sequence ID" value="KAK6928837.1"/>
    <property type="molecule type" value="Genomic_DNA"/>
</dbReference>
<dbReference type="Gene3D" id="1.10.110.10">
    <property type="entry name" value="Plant lipid-transfer and hydrophobic proteins"/>
    <property type="match status" value="1"/>
</dbReference>
<keyword evidence="1" id="KW-0732">Signal</keyword>
<evidence type="ECO:0000313" key="4">
    <source>
        <dbReference type="Proteomes" id="UP001370490"/>
    </source>
</evidence>
<evidence type="ECO:0000313" key="3">
    <source>
        <dbReference type="EMBL" id="KAK6928837.1"/>
    </source>
</evidence>
<dbReference type="SUPFAM" id="SSF47699">
    <property type="entry name" value="Bifunctional inhibitor/lipid-transfer protein/seed storage 2S albumin"/>
    <property type="match status" value="1"/>
</dbReference>
<feature type="signal peptide" evidence="1">
    <location>
        <begin position="1"/>
        <end position="29"/>
    </location>
</feature>
<keyword evidence="4" id="KW-1185">Reference proteome</keyword>
<organism evidence="3 4">
    <name type="scientific">Dillenia turbinata</name>
    <dbReference type="NCBI Taxonomy" id="194707"/>
    <lineage>
        <taxon>Eukaryota</taxon>
        <taxon>Viridiplantae</taxon>
        <taxon>Streptophyta</taxon>
        <taxon>Embryophyta</taxon>
        <taxon>Tracheophyta</taxon>
        <taxon>Spermatophyta</taxon>
        <taxon>Magnoliopsida</taxon>
        <taxon>eudicotyledons</taxon>
        <taxon>Gunneridae</taxon>
        <taxon>Pentapetalae</taxon>
        <taxon>Dilleniales</taxon>
        <taxon>Dilleniaceae</taxon>
        <taxon>Dillenia</taxon>
    </lineage>
</organism>
<evidence type="ECO:0000256" key="1">
    <source>
        <dbReference type="SAM" id="SignalP"/>
    </source>
</evidence>
<dbReference type="InterPro" id="IPR016140">
    <property type="entry name" value="Bifunc_inhib/LTP/seed_store"/>
</dbReference>
<dbReference type="Proteomes" id="UP001370490">
    <property type="component" value="Unassembled WGS sequence"/>
</dbReference>
<dbReference type="PANTHER" id="PTHR33286:SF1">
    <property type="entry name" value="OS01G0800600 PROTEIN"/>
    <property type="match status" value="1"/>
</dbReference>
<dbReference type="CDD" id="cd04660">
    <property type="entry name" value="nsLTP_like"/>
    <property type="match status" value="1"/>
</dbReference>
<gene>
    <name evidence="3" type="ORF">RJ641_005042</name>
</gene>
<proteinExistence type="predicted"/>
<comment type="caution">
    <text evidence="3">The sequence shown here is derived from an EMBL/GenBank/DDBJ whole genome shotgun (WGS) entry which is preliminary data.</text>
</comment>
<dbReference type="Pfam" id="PF14368">
    <property type="entry name" value="LTP_2"/>
    <property type="match status" value="1"/>
</dbReference>
<dbReference type="PANTHER" id="PTHR33286">
    <property type="entry name" value="BIFUNCTIONAL INHIBITOR/LIPID-TRANSFER PROTEIN/SEED STORAGE 2S ALBUMIN SUPERFAMILY PROTEIN"/>
    <property type="match status" value="1"/>
</dbReference>
<accession>A0AAN8VGA1</accession>
<dbReference type="InterPro" id="IPR036312">
    <property type="entry name" value="Bifun_inhib/LTP/seed_sf"/>
</dbReference>